<reference evidence="2 3" key="1">
    <citation type="journal article" date="2014" name="Nat. Genet.">
        <title>Genome sequence of the hot pepper provides insights into the evolution of pungency in Capsicum species.</title>
        <authorList>
            <person name="Kim S."/>
            <person name="Park M."/>
            <person name="Yeom S.I."/>
            <person name="Kim Y.M."/>
            <person name="Lee J.M."/>
            <person name="Lee H.A."/>
            <person name="Seo E."/>
            <person name="Choi J."/>
            <person name="Cheong K."/>
            <person name="Kim K.T."/>
            <person name="Jung K."/>
            <person name="Lee G.W."/>
            <person name="Oh S.K."/>
            <person name="Bae C."/>
            <person name="Kim S.B."/>
            <person name="Lee H.Y."/>
            <person name="Kim S.Y."/>
            <person name="Kim M.S."/>
            <person name="Kang B.C."/>
            <person name="Jo Y.D."/>
            <person name="Yang H.B."/>
            <person name="Jeong H.J."/>
            <person name="Kang W.H."/>
            <person name="Kwon J.K."/>
            <person name="Shin C."/>
            <person name="Lim J.Y."/>
            <person name="Park J.H."/>
            <person name="Huh J.H."/>
            <person name="Kim J.S."/>
            <person name="Kim B.D."/>
            <person name="Cohen O."/>
            <person name="Paran I."/>
            <person name="Suh M.C."/>
            <person name="Lee S.B."/>
            <person name="Kim Y.K."/>
            <person name="Shin Y."/>
            <person name="Noh S.J."/>
            <person name="Park J."/>
            <person name="Seo Y.S."/>
            <person name="Kwon S.Y."/>
            <person name="Kim H.A."/>
            <person name="Park J.M."/>
            <person name="Kim H.J."/>
            <person name="Choi S.B."/>
            <person name="Bosland P.W."/>
            <person name="Reeves G."/>
            <person name="Jo S.H."/>
            <person name="Lee B.W."/>
            <person name="Cho H.T."/>
            <person name="Choi H.S."/>
            <person name="Lee M.S."/>
            <person name="Yu Y."/>
            <person name="Do Choi Y."/>
            <person name="Park B.S."/>
            <person name="van Deynze A."/>
            <person name="Ashrafi H."/>
            <person name="Hill T."/>
            <person name="Kim W.T."/>
            <person name="Pai H.S."/>
            <person name="Ahn H.K."/>
            <person name="Yeam I."/>
            <person name="Giovannoni J.J."/>
            <person name="Rose J.K."/>
            <person name="Sorensen I."/>
            <person name="Lee S.J."/>
            <person name="Kim R.W."/>
            <person name="Choi I.Y."/>
            <person name="Choi B.S."/>
            <person name="Lim J.S."/>
            <person name="Lee Y.H."/>
            <person name="Choi D."/>
        </authorList>
    </citation>
    <scope>NUCLEOTIDE SEQUENCE [LARGE SCALE GENOMIC DNA]</scope>
    <source>
        <strain evidence="3">cv. CM334</strain>
    </source>
</reference>
<dbReference type="Proteomes" id="UP000222542">
    <property type="component" value="Unassembled WGS sequence"/>
</dbReference>
<gene>
    <name evidence="2" type="ORF">T459_27447</name>
</gene>
<dbReference type="AlphaFoldDB" id="A0A2G2YDZ5"/>
<evidence type="ECO:0000313" key="3">
    <source>
        <dbReference type="Proteomes" id="UP000222542"/>
    </source>
</evidence>
<name>A0A2G2YDZ5_CAPAN</name>
<feature type="region of interest" description="Disordered" evidence="1">
    <location>
        <begin position="1"/>
        <end position="38"/>
    </location>
</feature>
<comment type="caution">
    <text evidence="2">The sequence shown here is derived from an EMBL/GenBank/DDBJ whole genome shotgun (WGS) entry which is preliminary data.</text>
</comment>
<dbReference type="Gramene" id="PHT67960">
    <property type="protein sequence ID" value="PHT67960"/>
    <property type="gene ID" value="T459_27447"/>
</dbReference>
<evidence type="ECO:0000313" key="2">
    <source>
        <dbReference type="EMBL" id="PHT67960.1"/>
    </source>
</evidence>
<sequence>MTNESQMQDAAMTMGETSIASKSRVNAPQPMAPSDKPRKFAGIDFKRWQQNMLFYLITLCLQRFTSEDAPEVPEETSNKQNFMIV</sequence>
<evidence type="ECO:0000256" key="1">
    <source>
        <dbReference type="SAM" id="MobiDB-lite"/>
    </source>
</evidence>
<accession>A0A2G2YDZ5</accession>
<organism evidence="2 3">
    <name type="scientific">Capsicum annuum</name>
    <name type="common">Capsicum pepper</name>
    <dbReference type="NCBI Taxonomy" id="4072"/>
    <lineage>
        <taxon>Eukaryota</taxon>
        <taxon>Viridiplantae</taxon>
        <taxon>Streptophyta</taxon>
        <taxon>Embryophyta</taxon>
        <taxon>Tracheophyta</taxon>
        <taxon>Spermatophyta</taxon>
        <taxon>Magnoliopsida</taxon>
        <taxon>eudicotyledons</taxon>
        <taxon>Gunneridae</taxon>
        <taxon>Pentapetalae</taxon>
        <taxon>asterids</taxon>
        <taxon>lamiids</taxon>
        <taxon>Solanales</taxon>
        <taxon>Solanaceae</taxon>
        <taxon>Solanoideae</taxon>
        <taxon>Capsiceae</taxon>
        <taxon>Capsicum</taxon>
    </lineage>
</organism>
<proteinExistence type="predicted"/>
<protein>
    <submittedName>
        <fullName evidence="2">Uncharacterized protein</fullName>
    </submittedName>
</protein>
<keyword evidence="3" id="KW-1185">Reference proteome</keyword>
<feature type="compositionally biased region" description="Polar residues" evidence="1">
    <location>
        <begin position="15"/>
        <end position="26"/>
    </location>
</feature>
<reference evidence="2 3" key="2">
    <citation type="journal article" date="2017" name="Genome Biol.">
        <title>New reference genome sequences of hot pepper reveal the massive evolution of plant disease-resistance genes by retroduplication.</title>
        <authorList>
            <person name="Kim S."/>
            <person name="Park J."/>
            <person name="Yeom S.I."/>
            <person name="Kim Y.M."/>
            <person name="Seo E."/>
            <person name="Kim K.T."/>
            <person name="Kim M.S."/>
            <person name="Lee J.M."/>
            <person name="Cheong K."/>
            <person name="Shin H.S."/>
            <person name="Kim S.B."/>
            <person name="Han K."/>
            <person name="Lee J."/>
            <person name="Park M."/>
            <person name="Lee H.A."/>
            <person name="Lee H.Y."/>
            <person name="Lee Y."/>
            <person name="Oh S."/>
            <person name="Lee J.H."/>
            <person name="Choi E."/>
            <person name="Choi E."/>
            <person name="Lee S.E."/>
            <person name="Jeon J."/>
            <person name="Kim H."/>
            <person name="Choi G."/>
            <person name="Song H."/>
            <person name="Lee J."/>
            <person name="Lee S.C."/>
            <person name="Kwon J.K."/>
            <person name="Lee H.Y."/>
            <person name="Koo N."/>
            <person name="Hong Y."/>
            <person name="Kim R.W."/>
            <person name="Kang W.H."/>
            <person name="Huh J.H."/>
            <person name="Kang B.C."/>
            <person name="Yang T.J."/>
            <person name="Lee Y.H."/>
            <person name="Bennetzen J.L."/>
            <person name="Choi D."/>
        </authorList>
    </citation>
    <scope>NUCLEOTIDE SEQUENCE [LARGE SCALE GENOMIC DNA]</scope>
    <source>
        <strain evidence="3">cv. CM334</strain>
    </source>
</reference>
<dbReference type="EMBL" id="AYRZ02000011">
    <property type="protein sequence ID" value="PHT67960.1"/>
    <property type="molecule type" value="Genomic_DNA"/>
</dbReference>